<dbReference type="Proteomes" id="UP000193675">
    <property type="component" value="Unassembled WGS sequence"/>
</dbReference>
<protein>
    <submittedName>
        <fullName evidence="2">Peptidase</fullName>
    </submittedName>
</protein>
<dbReference type="EMBL" id="NBWC01000039">
    <property type="protein sequence ID" value="ORL60421.1"/>
    <property type="molecule type" value="Genomic_DNA"/>
</dbReference>
<feature type="transmembrane region" description="Helical" evidence="1">
    <location>
        <begin position="150"/>
        <end position="174"/>
    </location>
</feature>
<feature type="transmembrane region" description="Helical" evidence="1">
    <location>
        <begin position="208"/>
        <end position="228"/>
    </location>
</feature>
<sequence length="394" mass="44417">MRQLYVLLHRYLGLVTAVFLALAGLTGSVLAFHHEIDEWLNPGFYEASAVGTLQEPGVLVDKIQSEHPRLQVWYMEYPQEPGHSALLAMVPRNDPQSGQPYDEKNTVFYLDPVSGETLGQRYWGECCFSRENFMPFILELHYSLTLPGNWGVLLMGVVAILWVLDCFIAVLLTLPRGRPFWRKWATAWKIKGGHTYRLNMDVHRASGLWLWLLLLPIAISSVAMNLPAQVFKPAVSLFSPVEPSVYEARGAMPKEALGVTRLTYQQAYQLAQKEGARLGLTAPIGELYYSFEYNFYGAGFGQHDTDAHGKSWLFFHGTDGHLLGQEIAGQGTLGEQFYRLQLPIHGGRIIGVTGQVLIAILGVVIAVLSITGVYIWWRKLQARRSSRLRRVEMR</sequence>
<dbReference type="RefSeq" id="WP_084858783.1">
    <property type="nucleotide sequence ID" value="NZ_NBWC01000039.1"/>
</dbReference>
<comment type="caution">
    <text evidence="2">The sequence shown here is derived from an EMBL/GenBank/DDBJ whole genome shotgun (WGS) entry which is preliminary data.</text>
</comment>
<name>A0A1X0ZP99_PSEPU</name>
<evidence type="ECO:0000313" key="2">
    <source>
        <dbReference type="EMBL" id="ORL60421.1"/>
    </source>
</evidence>
<dbReference type="PANTHER" id="PTHR34219:SF5">
    <property type="entry name" value="BLR4505 PROTEIN"/>
    <property type="match status" value="1"/>
</dbReference>
<keyword evidence="1" id="KW-0812">Transmembrane</keyword>
<gene>
    <name evidence="2" type="ORF">B7H17_22465</name>
</gene>
<dbReference type="InterPro" id="IPR005625">
    <property type="entry name" value="PepSY-ass_TM"/>
</dbReference>
<dbReference type="Pfam" id="PF03929">
    <property type="entry name" value="PepSY_TM"/>
    <property type="match status" value="1"/>
</dbReference>
<dbReference type="AlphaFoldDB" id="A0A1X0ZP99"/>
<proteinExistence type="predicted"/>
<keyword evidence="1" id="KW-1133">Transmembrane helix</keyword>
<reference evidence="2 3" key="1">
    <citation type="submission" date="2017-04" db="EMBL/GenBank/DDBJ databases">
        <title>Presence of VIM-2 positive Pseudomonas species in chickens and their surrounding environment.</title>
        <authorList>
            <person name="Zhang R."/>
        </authorList>
    </citation>
    <scope>NUCLEOTIDE SEQUENCE [LARGE SCALE GENOMIC DNA]</scope>
    <source>
        <strain evidence="2 3">DZ-C18</strain>
    </source>
</reference>
<dbReference type="PANTHER" id="PTHR34219">
    <property type="entry name" value="IRON-REGULATED INNER MEMBRANE PROTEIN-RELATED"/>
    <property type="match status" value="1"/>
</dbReference>
<evidence type="ECO:0000313" key="3">
    <source>
        <dbReference type="Proteomes" id="UP000193675"/>
    </source>
</evidence>
<evidence type="ECO:0000256" key="1">
    <source>
        <dbReference type="SAM" id="Phobius"/>
    </source>
</evidence>
<keyword evidence="1" id="KW-0472">Membrane</keyword>
<dbReference type="OrthoDB" id="7238323at2"/>
<organism evidence="2 3">
    <name type="scientific">Pseudomonas putida</name>
    <name type="common">Arthrobacter siderocapsulatus</name>
    <dbReference type="NCBI Taxonomy" id="303"/>
    <lineage>
        <taxon>Bacteria</taxon>
        <taxon>Pseudomonadati</taxon>
        <taxon>Pseudomonadota</taxon>
        <taxon>Gammaproteobacteria</taxon>
        <taxon>Pseudomonadales</taxon>
        <taxon>Pseudomonadaceae</taxon>
        <taxon>Pseudomonas</taxon>
    </lineage>
</organism>
<feature type="transmembrane region" description="Helical" evidence="1">
    <location>
        <begin position="356"/>
        <end position="377"/>
    </location>
</feature>
<accession>A0A1X0ZP99</accession>